<sequence length="1427" mass="156875">MRETHAEELLFVEQTEGMEIGREGRERRHQEANRVPCQWKDDEAARIRTYESRYFGSDEQSLTAYLDICQAAGTYRWEHAVGQLLADPILVDLIRTPTVPTNQILCRPPNVARQIFASPPNVAHAPDLLEPPPPLPMHQVLRGPPTLPTRSSADPNVAHQILRRPPPTLSTMQIFCRSLHIVSQIFRRHRRPFSYVARQIFRSPRATHLFRRPHSDPFHRAAHLFRRLESDPFHPVGQTLSTPAHPSAQTFSRSPHRPLGDPGTSLRDPAAQTLPRSPHSAAQTLSRSPHPAAQIFGGPFRPQARILGKPFPDPPTLPHRSLRGPFDPRHESLGSPFQMPPPCRTDPSQIPPPCRADPLRPAAHTLSRPTHSAARIFRRPAHADPFQPPPTQICSGQPPCMLIMQSRSIHSSFLAFRLAGSAPGSEWKEGEASELKETEGPVPFSEWKQDEVFELKEKEGARVPMGSSKAEEVGCKAGPRCGAGARCGARLGCRAGEGCRAGVHCRAGEGWRAGVQCRAGERYRAGEECGARLGRARARAEIQRVDGTSTGLEQLLGGRDGCGANRAPELQTTHFRDAVRGGDKFGEGVDTDVAAGFVDRLEKPFRQLNMGPEAFAALQKEAQAPCGARLNICTSAAGAEDRLKDWGAFGRSGGSRGRLALDRQGSPPGGPAQSLKQRLAGRDGCKRDLRSELENAHFRDGVREVATFDGGADIGLPAEWTLLNKTKNRLSHAYYGNSVAEVQAVCGDCERQLLTDGAYRGGQHPCSGEGGRHDYQPVSSSACASGPERVTGRSWVRDLTEEGTEPNPWPERGEEPAAAAAASSSQTCNFTWQALQEKQKAAQALLPQGTKKENWGEFLSQAQVRLLEGKCEKSTCPAEIGDHRDGEKAEASGGLKQPLAGGDGCKLDLRSELENAHFCDGVSGGDPFEERHKGADTDIAAEWTLSNKLKNRLAHAYFGNTTSLPHDVLVKLGAKNWPIDDVEGLRRTIMGCGSRDGLSQIVPDLEEHEALRVWGWATTQMQTGAEPQGVLPDDHEYSIYWKSIQEAKVECTNKVLQVTGSALIGRFDAVDAGERLYVRECFESLFEAVWENRRCGKNTVLTGTPGVGKTAFRNYIVWRAVEKMKKEEVSVVALHHSPENPAPPVVVFDHSHGVRKLSKSSFKKLYGSDRKVLYLVDVAKGDSNCAVHGLVAGCTVMTTSPSEEAWKEFAKEKCRILVLPLWEKAEVKTFFQRSDFEEVFKKYGGVSRAFTDVEEVERRVKTAVDKLQLDDTANPIGTTATSGTDRHALVYFVRKEPASSSSSEQSSSSSGSNAASAFASKLFELQFGTAYLLDLAAQRCIELLHQQQTFVLSSIWPGTPGMRGDFYESVCHRLLVRGEKAELTELTKGKKKSPSSTQKELELPEVQDFEFVEGHDASEFIKRVEEL</sequence>
<reference evidence="2" key="1">
    <citation type="submission" date="2014-11" db="EMBL/GenBank/DDBJ databases">
        <authorList>
            <person name="Otto D Thomas"/>
            <person name="Naeem Raeece"/>
        </authorList>
    </citation>
    <scope>NUCLEOTIDE SEQUENCE</scope>
</reference>
<feature type="region of interest" description="Disordered" evidence="1">
    <location>
        <begin position="770"/>
        <end position="823"/>
    </location>
</feature>
<protein>
    <submittedName>
        <fullName evidence="2">Uncharacterized protein</fullName>
    </submittedName>
</protein>
<feature type="region of interest" description="Disordered" evidence="1">
    <location>
        <begin position="657"/>
        <end position="680"/>
    </location>
</feature>
<dbReference type="PANTHER" id="PTHR33129:SF1">
    <property type="entry name" value="ATP-BINDING PROTEIN"/>
    <property type="match status" value="1"/>
</dbReference>
<dbReference type="InterPro" id="IPR052980">
    <property type="entry name" value="Crinkler_effector"/>
</dbReference>
<dbReference type="PANTHER" id="PTHR33129">
    <property type="entry name" value="PROTEIN KINASE DOMAIN-CONTAINING PROTEIN-RELATED"/>
    <property type="match status" value="1"/>
</dbReference>
<feature type="region of interest" description="Disordered" evidence="1">
    <location>
        <begin position="234"/>
        <end position="317"/>
    </location>
</feature>
<evidence type="ECO:0000313" key="2">
    <source>
        <dbReference type="EMBL" id="CEM17900.1"/>
    </source>
</evidence>
<name>A0A0G4FTC7_9ALVE</name>
<proteinExistence type="predicted"/>
<feature type="compositionally biased region" description="Basic and acidic residues" evidence="1">
    <location>
        <begin position="880"/>
        <end position="890"/>
    </location>
</feature>
<accession>A0A0G4FTC7</accession>
<feature type="compositionally biased region" description="Polar residues" evidence="1">
    <location>
        <begin position="238"/>
        <end position="253"/>
    </location>
</feature>
<gene>
    <name evidence="2" type="ORF">Cvel_18628</name>
</gene>
<feature type="region of interest" description="Disordered" evidence="1">
    <location>
        <begin position="878"/>
        <end position="897"/>
    </location>
</feature>
<dbReference type="VEuPathDB" id="CryptoDB:Cvel_18628"/>
<organism evidence="2">
    <name type="scientific">Chromera velia CCMP2878</name>
    <dbReference type="NCBI Taxonomy" id="1169474"/>
    <lineage>
        <taxon>Eukaryota</taxon>
        <taxon>Sar</taxon>
        <taxon>Alveolata</taxon>
        <taxon>Colpodellida</taxon>
        <taxon>Chromeraceae</taxon>
        <taxon>Chromera</taxon>
    </lineage>
</organism>
<evidence type="ECO:0000256" key="1">
    <source>
        <dbReference type="SAM" id="MobiDB-lite"/>
    </source>
</evidence>
<dbReference type="EMBL" id="CDMZ01000612">
    <property type="protein sequence ID" value="CEM17900.1"/>
    <property type="molecule type" value="Genomic_DNA"/>
</dbReference>